<dbReference type="AlphaFoldDB" id="A0A3B0WAQ5"/>
<evidence type="ECO:0008006" key="2">
    <source>
        <dbReference type="Google" id="ProtNLM"/>
    </source>
</evidence>
<accession>A0A3B0WAQ5</accession>
<gene>
    <name evidence="1" type="ORF">MNBD_GAMMA03-1914</name>
</gene>
<organism evidence="1">
    <name type="scientific">hydrothermal vent metagenome</name>
    <dbReference type="NCBI Taxonomy" id="652676"/>
    <lineage>
        <taxon>unclassified sequences</taxon>
        <taxon>metagenomes</taxon>
        <taxon>ecological metagenomes</taxon>
    </lineage>
</organism>
<evidence type="ECO:0000313" key="1">
    <source>
        <dbReference type="EMBL" id="VAW49500.1"/>
    </source>
</evidence>
<dbReference type="EMBL" id="UOFC01000287">
    <property type="protein sequence ID" value="VAW49500.1"/>
    <property type="molecule type" value="Genomic_DNA"/>
</dbReference>
<sequence>MKKEQVPQDQSKTYSGHKKVIYAVNNQGHYEAVESNGWEPEERVTLAAVDELNELTKQSRKNVEQGVSSTLEYFMYSRRFDITGLAQASGFFEWQVKRHLKPSVFKRLSIKKRLKYSDALGISLEELSHLPKKDLFL</sequence>
<protein>
    <recommendedName>
        <fullName evidence="2">HTH cro/C1-type domain-containing protein</fullName>
    </recommendedName>
</protein>
<name>A0A3B0WAQ5_9ZZZZ</name>
<proteinExistence type="predicted"/>
<reference evidence="1" key="1">
    <citation type="submission" date="2018-06" db="EMBL/GenBank/DDBJ databases">
        <authorList>
            <person name="Zhirakovskaya E."/>
        </authorList>
    </citation>
    <scope>NUCLEOTIDE SEQUENCE</scope>
</reference>